<gene>
    <name evidence="5" type="ORF">DAPPUDRAFT_334955</name>
</gene>
<comment type="similarity">
    <text evidence="1">Belongs to the DeSI family.</text>
</comment>
<proteinExistence type="inferred from homology"/>
<keyword evidence="6" id="KW-1185">Reference proteome</keyword>
<dbReference type="Gene3D" id="3.90.1720.30">
    <property type="entry name" value="PPPDE domains"/>
    <property type="match status" value="1"/>
</dbReference>
<evidence type="ECO:0000256" key="3">
    <source>
        <dbReference type="ARBA" id="ARBA00022801"/>
    </source>
</evidence>
<evidence type="ECO:0000256" key="2">
    <source>
        <dbReference type="ARBA" id="ARBA00022670"/>
    </source>
</evidence>
<dbReference type="GO" id="GO:0008233">
    <property type="term" value="F:peptidase activity"/>
    <property type="evidence" value="ECO:0007669"/>
    <property type="project" value="UniProtKB-KW"/>
</dbReference>
<evidence type="ECO:0000259" key="4">
    <source>
        <dbReference type="Pfam" id="PF05903"/>
    </source>
</evidence>
<dbReference type="AlphaFoldDB" id="E9HWQ9"/>
<accession>E9HWQ9</accession>
<dbReference type="HOGENOM" id="CLU_774484_0_0_1"/>
<keyword evidence="2" id="KW-0645">Protease</keyword>
<name>E9HWQ9_DAPPU</name>
<keyword evidence="3" id="KW-0378">Hydrolase</keyword>
<dbReference type="EMBL" id="GL732951">
    <property type="protein sequence ID" value="EFX63824.1"/>
    <property type="molecule type" value="Genomic_DNA"/>
</dbReference>
<dbReference type="OrthoDB" id="6344923at2759"/>
<dbReference type="eggNOG" id="ENOG502SB23">
    <property type="taxonomic scope" value="Eukaryota"/>
</dbReference>
<evidence type="ECO:0000313" key="5">
    <source>
        <dbReference type="EMBL" id="EFX63824.1"/>
    </source>
</evidence>
<protein>
    <recommendedName>
        <fullName evidence="4">PPPDE domain-containing protein</fullName>
    </recommendedName>
</protein>
<dbReference type="Pfam" id="PF05903">
    <property type="entry name" value="Peptidase_C97"/>
    <property type="match status" value="1"/>
</dbReference>
<dbReference type="GO" id="GO:0006508">
    <property type="term" value="P:proteolysis"/>
    <property type="evidence" value="ECO:0007669"/>
    <property type="project" value="UniProtKB-KW"/>
</dbReference>
<dbReference type="InParanoid" id="E9HWQ9"/>
<dbReference type="KEGG" id="dpx:DAPPUDRAFT_334955"/>
<dbReference type="InterPro" id="IPR042266">
    <property type="entry name" value="PPPDE_sf"/>
</dbReference>
<reference evidence="5 6" key="1">
    <citation type="journal article" date="2011" name="Science">
        <title>The ecoresponsive genome of Daphnia pulex.</title>
        <authorList>
            <person name="Colbourne J.K."/>
            <person name="Pfrender M.E."/>
            <person name="Gilbert D."/>
            <person name="Thomas W.K."/>
            <person name="Tucker A."/>
            <person name="Oakley T.H."/>
            <person name="Tokishita S."/>
            <person name="Aerts A."/>
            <person name="Arnold G.J."/>
            <person name="Basu M.K."/>
            <person name="Bauer D.J."/>
            <person name="Caceres C.E."/>
            <person name="Carmel L."/>
            <person name="Casola C."/>
            <person name="Choi J.H."/>
            <person name="Detter J.C."/>
            <person name="Dong Q."/>
            <person name="Dusheyko S."/>
            <person name="Eads B.D."/>
            <person name="Frohlich T."/>
            <person name="Geiler-Samerotte K.A."/>
            <person name="Gerlach D."/>
            <person name="Hatcher P."/>
            <person name="Jogdeo S."/>
            <person name="Krijgsveld J."/>
            <person name="Kriventseva E.V."/>
            <person name="Kultz D."/>
            <person name="Laforsch C."/>
            <person name="Lindquist E."/>
            <person name="Lopez J."/>
            <person name="Manak J.R."/>
            <person name="Muller J."/>
            <person name="Pangilinan J."/>
            <person name="Patwardhan R.P."/>
            <person name="Pitluck S."/>
            <person name="Pritham E.J."/>
            <person name="Rechtsteiner A."/>
            <person name="Rho M."/>
            <person name="Rogozin I.B."/>
            <person name="Sakarya O."/>
            <person name="Salamov A."/>
            <person name="Schaack S."/>
            <person name="Shapiro H."/>
            <person name="Shiga Y."/>
            <person name="Skalitzky C."/>
            <person name="Smith Z."/>
            <person name="Souvorov A."/>
            <person name="Sung W."/>
            <person name="Tang Z."/>
            <person name="Tsuchiya D."/>
            <person name="Tu H."/>
            <person name="Vos H."/>
            <person name="Wang M."/>
            <person name="Wolf Y.I."/>
            <person name="Yamagata H."/>
            <person name="Yamada T."/>
            <person name="Ye Y."/>
            <person name="Shaw J.R."/>
            <person name="Andrews J."/>
            <person name="Crease T.J."/>
            <person name="Tang H."/>
            <person name="Lucas S.M."/>
            <person name="Robertson H.M."/>
            <person name="Bork P."/>
            <person name="Koonin E.V."/>
            <person name="Zdobnov E.M."/>
            <person name="Grigoriev I.V."/>
            <person name="Lynch M."/>
            <person name="Boore J.L."/>
        </authorList>
    </citation>
    <scope>NUCLEOTIDE SEQUENCE [LARGE SCALE GENOMIC DNA]</scope>
</reference>
<dbReference type="PANTHER" id="PTHR33173">
    <property type="match status" value="1"/>
</dbReference>
<dbReference type="PANTHER" id="PTHR33173:SF2">
    <property type="entry name" value="MYND-TYPE DOMAIN-CONTAINING PROTEIN"/>
    <property type="match status" value="1"/>
</dbReference>
<dbReference type="Proteomes" id="UP000000305">
    <property type="component" value="Unassembled WGS sequence"/>
</dbReference>
<evidence type="ECO:0000256" key="1">
    <source>
        <dbReference type="ARBA" id="ARBA00008140"/>
    </source>
</evidence>
<evidence type="ECO:0000313" key="6">
    <source>
        <dbReference type="Proteomes" id="UP000000305"/>
    </source>
</evidence>
<dbReference type="InterPro" id="IPR008580">
    <property type="entry name" value="PPPDE_dom"/>
</dbReference>
<feature type="domain" description="PPPDE" evidence="4">
    <location>
        <begin position="76"/>
        <end position="179"/>
    </location>
</feature>
<organism evidence="5 6">
    <name type="scientific">Daphnia pulex</name>
    <name type="common">Water flea</name>
    <dbReference type="NCBI Taxonomy" id="6669"/>
    <lineage>
        <taxon>Eukaryota</taxon>
        <taxon>Metazoa</taxon>
        <taxon>Ecdysozoa</taxon>
        <taxon>Arthropoda</taxon>
        <taxon>Crustacea</taxon>
        <taxon>Branchiopoda</taxon>
        <taxon>Diplostraca</taxon>
        <taxon>Cladocera</taxon>
        <taxon>Anomopoda</taxon>
        <taxon>Daphniidae</taxon>
        <taxon>Daphnia</taxon>
    </lineage>
</organism>
<sequence>MSILINKNSQVPEEQPHKKLYFDLRADDPASPNVNSYCTTDKELLKRLPNLLGAKENIDQVSKFSHPFSPKQLTNAVVFRTFVTLRTRNWWWSIEKNDDGVTFQRSKNLEGVRDRYRRENRYVSSSTTPIQLIETAKGNMSVNELVNYLIKEGYFYQEYNIINHNCQHFANAIFGRLKAPKYKFEHVYFDPAADELPNAKTAWVLPVDKFISQVREFSASETLVEIEVYKAPISTSSKWQPTDAWTCWHLFLIFRTNLFNYWSIERWPTHFTVQRAKSKNVLVKKCQRMERPDNWFSSVKRHRSADISKKMTMSDVLDYIWNNNQMDLMMCSPQETDKSDVLIVRNIYNRFQDGGRTF</sequence>